<reference evidence="2" key="1">
    <citation type="submission" date="2021-02" db="EMBL/GenBank/DDBJ databases">
        <authorList>
            <person name="Nowell W R."/>
        </authorList>
    </citation>
    <scope>NUCLEOTIDE SEQUENCE</scope>
</reference>
<feature type="compositionally biased region" description="Low complexity" evidence="1">
    <location>
        <begin position="399"/>
        <end position="419"/>
    </location>
</feature>
<feature type="compositionally biased region" description="Acidic residues" evidence="1">
    <location>
        <begin position="110"/>
        <end position="125"/>
    </location>
</feature>
<evidence type="ECO:0000256" key="1">
    <source>
        <dbReference type="SAM" id="MobiDB-lite"/>
    </source>
</evidence>
<feature type="compositionally biased region" description="Acidic residues" evidence="1">
    <location>
        <begin position="76"/>
        <end position="89"/>
    </location>
</feature>
<feature type="region of interest" description="Disordered" evidence="1">
    <location>
        <begin position="923"/>
        <end position="985"/>
    </location>
</feature>
<comment type="caution">
    <text evidence="2">The sequence shown here is derived from an EMBL/GenBank/DDBJ whole genome shotgun (WGS) entry which is preliminary data.</text>
</comment>
<protein>
    <submittedName>
        <fullName evidence="2">Uncharacterized protein</fullName>
    </submittedName>
</protein>
<gene>
    <name evidence="2" type="ORF">OKA104_LOCUS4846</name>
</gene>
<feature type="region of interest" description="Disordered" evidence="1">
    <location>
        <begin position="1187"/>
        <end position="1269"/>
    </location>
</feature>
<feature type="compositionally biased region" description="Acidic residues" evidence="1">
    <location>
        <begin position="258"/>
        <end position="270"/>
    </location>
</feature>
<feature type="region of interest" description="Disordered" evidence="1">
    <location>
        <begin position="238"/>
        <end position="286"/>
    </location>
</feature>
<feature type="compositionally biased region" description="Low complexity" evidence="1">
    <location>
        <begin position="238"/>
        <end position="253"/>
    </location>
</feature>
<feature type="region of interest" description="Disordered" evidence="1">
    <location>
        <begin position="71"/>
        <end position="126"/>
    </location>
</feature>
<feature type="compositionally biased region" description="Polar residues" evidence="1">
    <location>
        <begin position="1193"/>
        <end position="1209"/>
    </location>
</feature>
<feature type="compositionally biased region" description="Acidic residues" evidence="1">
    <location>
        <begin position="963"/>
        <end position="980"/>
    </location>
</feature>
<feature type="region of interest" description="Disordered" evidence="1">
    <location>
        <begin position="1142"/>
        <end position="1162"/>
    </location>
</feature>
<feature type="compositionally biased region" description="Basic and acidic residues" evidence="1">
    <location>
        <begin position="1249"/>
        <end position="1260"/>
    </location>
</feature>
<evidence type="ECO:0000313" key="3">
    <source>
        <dbReference type="Proteomes" id="UP000663881"/>
    </source>
</evidence>
<accession>A0A818L3C9</accession>
<proteinExistence type="predicted"/>
<dbReference type="EMBL" id="CAJOAY010000162">
    <property type="protein sequence ID" value="CAF3565974.1"/>
    <property type="molecule type" value="Genomic_DNA"/>
</dbReference>
<feature type="compositionally biased region" description="Basic and acidic residues" evidence="1">
    <location>
        <begin position="928"/>
        <end position="938"/>
    </location>
</feature>
<sequence length="1301" mass="147296">MASDDDDLTTFYANLPSIFESDSTTSIEHSPNNLTTIIDNEKTYQPMFGSFLFADSEPFTRAAFVTSSEIKPTQEQVEEEEQQQQDDDNCNSQENSNNILPTSSLAPLEPVEDIDDFDDDEDDFDGIPIRYTSTTIKPNLNGDEDLYSHRSEDNNLLDRFIQQIEINRENIDNNGDDDDDDEVESILNDFQDEQQEQDDTITIPNLLKDIPDIDDLDEHEEKDNDRIPFDHMDILDQSESLRSSSPDSLLSSSHLHDDDDVDADDDDEPAIDNHNNDDDDDDDVTQWNDDFLLAKSTSHNDRPNAPLPPPLVLNMHLHDQVDFIDSSRSNSRCSNVSSHLSIGYADQAQIFINDDELVTSSESDNDYDNNDKIDFENDIFNCDNPEEISLQINLDYHSSRSSSRSSSNQHSHSSTRTSSPIPDQTPIIAIDEDINEIVPIQPAPIAFNDDDIDDDIDDINDNDLETFTSDQPVLSSRYFLELKSQQRQNEIVHDIVNIRHILNERDNDDEFIAVMHNPSVFEEVLFDTDDEQKSDLLKQTNVIPNNSHITSQLSNENESLDQYQNRQETVSNNEKKKNPCHIITINNHSPSSINHSLIEEEEENDPEQNVRIKHTKEQQLQGKYPINNNLKQIINSKNDQIMSSDDDDDLELLNTLAQLHGLVHTSRLSCEINQHLNEPNIINEEEDEKNNLLSTSHNNEKKTSILFNNEEQKRFLERKDDKQSSSLLSSITSSALSNDQESNSTDFNLDSDTSSSLIILMNELNYSILPSNRRNINKNDLLQKITNNNDLSYSSTIDMLSSKTDSSFNDEDINQTELQSSENQNLEILSIIEKLVSDTLQLVKNESKQDDKILTEHLSSYQNQKFESSSNPIQEIVFPSLFNDSVITVNDIMKHSLTTTVTNQYIDDRCILQDNFSLCKNESSISTTEEKINDESIKPKNLSETQDEDINEAPPSATRTVNEDDSTSTDSDDDDDDELNEKENFFDNKPGFAQFEAFASDQPLNSQVLDSLRADIDNELDQSSQIQDSTISIDQQSEIIKSTDAGDNEPWELEDSGDEKLKPIPTDTILKNDSYTNFFPNNEASSLTATIEGSDDDKEKDNYDDYFSQQQQSAEQNEALLSKTVRFDENINNVAVLTPKDSLDRTESSATPIDSDDDDGMEGITLNLRTPSDRIADHMNEIETDYKNETIEVKTTTSIPRPESNISLTDSEEDLPPPLPPLPPLNKKSSSQTENIPLKSSLSSTTNTDLKRKANSRSEPEITPSIQTTTDASLLNTTDTQLNRSFESGSFDVTLLMEYIN</sequence>
<dbReference type="Proteomes" id="UP000663881">
    <property type="component" value="Unassembled WGS sequence"/>
</dbReference>
<feature type="compositionally biased region" description="Polar residues" evidence="1">
    <location>
        <begin position="1227"/>
        <end position="1248"/>
    </location>
</feature>
<name>A0A818L3C9_9BILA</name>
<organism evidence="2 3">
    <name type="scientific">Adineta steineri</name>
    <dbReference type="NCBI Taxonomy" id="433720"/>
    <lineage>
        <taxon>Eukaryota</taxon>
        <taxon>Metazoa</taxon>
        <taxon>Spiralia</taxon>
        <taxon>Gnathifera</taxon>
        <taxon>Rotifera</taxon>
        <taxon>Eurotatoria</taxon>
        <taxon>Bdelloidea</taxon>
        <taxon>Adinetida</taxon>
        <taxon>Adinetidae</taxon>
        <taxon>Adineta</taxon>
    </lineage>
</organism>
<feature type="region of interest" description="Disordered" evidence="1">
    <location>
        <begin position="396"/>
        <end position="424"/>
    </location>
</feature>
<evidence type="ECO:0000313" key="2">
    <source>
        <dbReference type="EMBL" id="CAF3565974.1"/>
    </source>
</evidence>